<proteinExistence type="predicted"/>
<gene>
    <name evidence="1" type="ORF">S01H1_74787</name>
</gene>
<comment type="caution">
    <text evidence="1">The sequence shown here is derived from an EMBL/GenBank/DDBJ whole genome shotgun (WGS) entry which is preliminary data.</text>
</comment>
<evidence type="ECO:0000313" key="1">
    <source>
        <dbReference type="EMBL" id="GAG44733.1"/>
    </source>
</evidence>
<feature type="non-terminal residue" evidence="1">
    <location>
        <position position="1"/>
    </location>
</feature>
<dbReference type="EMBL" id="BARS01050051">
    <property type="protein sequence ID" value="GAG44733.1"/>
    <property type="molecule type" value="Genomic_DNA"/>
</dbReference>
<name>X0Y7N8_9ZZZZ</name>
<reference evidence="1" key="1">
    <citation type="journal article" date="2014" name="Front. Microbiol.">
        <title>High frequency of phylogenetically diverse reductive dehalogenase-homologous genes in deep subseafloor sedimentary metagenomes.</title>
        <authorList>
            <person name="Kawai M."/>
            <person name="Futagami T."/>
            <person name="Toyoda A."/>
            <person name="Takaki Y."/>
            <person name="Nishi S."/>
            <person name="Hori S."/>
            <person name="Arai W."/>
            <person name="Tsubouchi T."/>
            <person name="Morono Y."/>
            <person name="Uchiyama I."/>
            <person name="Ito T."/>
            <person name="Fujiyama A."/>
            <person name="Inagaki F."/>
            <person name="Takami H."/>
        </authorList>
    </citation>
    <scope>NUCLEOTIDE SEQUENCE</scope>
    <source>
        <strain evidence="1">Expedition CK06-06</strain>
    </source>
</reference>
<dbReference type="AlphaFoldDB" id="X0Y7N8"/>
<sequence length="50" mass="5432">AHSLNLELAEAEIKSRLAHLPPWQPRVNSGYLKRYAEAVTSASTGAVLKS</sequence>
<accession>X0Y7N8</accession>
<evidence type="ECO:0008006" key="2">
    <source>
        <dbReference type="Google" id="ProtNLM"/>
    </source>
</evidence>
<organism evidence="1">
    <name type="scientific">marine sediment metagenome</name>
    <dbReference type="NCBI Taxonomy" id="412755"/>
    <lineage>
        <taxon>unclassified sequences</taxon>
        <taxon>metagenomes</taxon>
        <taxon>ecological metagenomes</taxon>
    </lineage>
</organism>
<protein>
    <recommendedName>
        <fullName evidence="2">Dihydroxy-acid dehydratase</fullName>
    </recommendedName>
</protein>
<dbReference type="SUPFAM" id="SSF52016">
    <property type="entry name" value="LeuD/IlvD-like"/>
    <property type="match status" value="1"/>
</dbReference>